<proteinExistence type="inferred from homology"/>
<feature type="region of interest" description="Disordered" evidence="2">
    <location>
        <begin position="377"/>
        <end position="398"/>
    </location>
</feature>
<dbReference type="EMBL" id="JAMWBK010000013">
    <property type="protein sequence ID" value="KAJ8900725.1"/>
    <property type="molecule type" value="Genomic_DNA"/>
</dbReference>
<dbReference type="InterPro" id="IPR007955">
    <property type="entry name" value="Bystin"/>
</dbReference>
<gene>
    <name evidence="3" type="ORF">NDN08_000026</name>
</gene>
<evidence type="ECO:0000313" key="4">
    <source>
        <dbReference type="Proteomes" id="UP001157974"/>
    </source>
</evidence>
<dbReference type="Pfam" id="PF05291">
    <property type="entry name" value="Bystin"/>
    <property type="match status" value="1"/>
</dbReference>
<organism evidence="3 4">
    <name type="scientific">Rhodosorus marinus</name>
    <dbReference type="NCBI Taxonomy" id="101924"/>
    <lineage>
        <taxon>Eukaryota</taxon>
        <taxon>Rhodophyta</taxon>
        <taxon>Stylonematophyceae</taxon>
        <taxon>Stylonematales</taxon>
        <taxon>Stylonemataceae</taxon>
        <taxon>Rhodosorus</taxon>
    </lineage>
</organism>
<sequence>MEGSDEEDGREEVLDAAMTMKVLKQAKAQLVSEGSGEEEGAEVGGGKKVVFDLSSDEEEDEEEVEEEEFEEEEFDYLDETQITEEDERALAMFGMRTGQGRTIADIIQEKFEEAERKRLDAENPAPEDPTHAKVVEVYRGVGEVMKKYTTGKVPKAFKVIPNCSNWERLVWLTNPMEWSPASVFVATRLFASNLDEKQAQKFYNEVLLPRARDDIERNKKLHFSIYQAMKKALYKPKAFFKGVIFPLCEDGSCTLHEATIFGSVVAKVSVPLLHSAAALMRLSTMWYSGATSIFIRVLLDKKYALPYKVVDGLVDHFVKMESEERQLPVLWHRSLLTFAQRYKSVITREQKNRLKLLMRKQFHSGITPEIRRELFSTRSRGEAQDPDANAVAMEMTSS</sequence>
<comment type="similarity">
    <text evidence="1">Belongs to the bystin family.</text>
</comment>
<evidence type="ECO:0000256" key="2">
    <source>
        <dbReference type="SAM" id="MobiDB-lite"/>
    </source>
</evidence>
<evidence type="ECO:0000256" key="1">
    <source>
        <dbReference type="ARBA" id="ARBA00007114"/>
    </source>
</evidence>
<dbReference type="AlphaFoldDB" id="A0AAV8UE22"/>
<dbReference type="GO" id="GO:0006364">
    <property type="term" value="P:rRNA processing"/>
    <property type="evidence" value="ECO:0007669"/>
    <property type="project" value="TreeGrafter"/>
</dbReference>
<dbReference type="GO" id="GO:0030515">
    <property type="term" value="F:snoRNA binding"/>
    <property type="evidence" value="ECO:0007669"/>
    <property type="project" value="TreeGrafter"/>
</dbReference>
<accession>A0AAV8UE22</accession>
<dbReference type="GO" id="GO:0005737">
    <property type="term" value="C:cytoplasm"/>
    <property type="evidence" value="ECO:0007669"/>
    <property type="project" value="TreeGrafter"/>
</dbReference>
<dbReference type="Proteomes" id="UP001157974">
    <property type="component" value="Unassembled WGS sequence"/>
</dbReference>
<dbReference type="PANTHER" id="PTHR12821">
    <property type="entry name" value="BYSTIN"/>
    <property type="match status" value="1"/>
</dbReference>
<dbReference type="GO" id="GO:0030688">
    <property type="term" value="C:preribosome, small subunit precursor"/>
    <property type="evidence" value="ECO:0007669"/>
    <property type="project" value="TreeGrafter"/>
</dbReference>
<protein>
    <recommendedName>
        <fullName evidence="5">Bystin</fullName>
    </recommendedName>
</protein>
<keyword evidence="4" id="KW-1185">Reference proteome</keyword>
<evidence type="ECO:0008006" key="5">
    <source>
        <dbReference type="Google" id="ProtNLM"/>
    </source>
</evidence>
<reference evidence="3 4" key="1">
    <citation type="journal article" date="2023" name="Nat. Commun.">
        <title>Origin of minicircular mitochondrial genomes in red algae.</title>
        <authorList>
            <person name="Lee Y."/>
            <person name="Cho C.H."/>
            <person name="Lee Y.M."/>
            <person name="Park S.I."/>
            <person name="Yang J.H."/>
            <person name="West J.A."/>
            <person name="Bhattacharya D."/>
            <person name="Yoon H.S."/>
        </authorList>
    </citation>
    <scope>NUCLEOTIDE SEQUENCE [LARGE SCALE GENOMIC DNA]</scope>
    <source>
        <strain evidence="3 4">CCMP1338</strain>
        <tissue evidence="3">Whole cell</tissue>
    </source>
</reference>
<dbReference type="PANTHER" id="PTHR12821:SF0">
    <property type="entry name" value="BYSTIN"/>
    <property type="match status" value="1"/>
</dbReference>
<comment type="caution">
    <text evidence="3">The sequence shown here is derived from an EMBL/GenBank/DDBJ whole genome shotgun (WGS) entry which is preliminary data.</text>
</comment>
<dbReference type="GO" id="GO:0005730">
    <property type="term" value="C:nucleolus"/>
    <property type="evidence" value="ECO:0007669"/>
    <property type="project" value="TreeGrafter"/>
</dbReference>
<evidence type="ECO:0000313" key="3">
    <source>
        <dbReference type="EMBL" id="KAJ8900725.1"/>
    </source>
</evidence>
<name>A0AAV8UE22_9RHOD</name>